<protein>
    <recommendedName>
        <fullName evidence="3">Serine acetyltransferase</fullName>
    </recommendedName>
</protein>
<organism evidence="1 2">
    <name type="scientific">Alistipes communis</name>
    <dbReference type="NCBI Taxonomy" id="2585118"/>
    <lineage>
        <taxon>Bacteria</taxon>
        <taxon>Pseudomonadati</taxon>
        <taxon>Bacteroidota</taxon>
        <taxon>Bacteroidia</taxon>
        <taxon>Bacteroidales</taxon>
        <taxon>Rikenellaceae</taxon>
        <taxon>Alistipes</taxon>
    </lineage>
</organism>
<name>A0A4Y1WQ60_9BACT</name>
<dbReference type="GeneID" id="78341240"/>
<reference evidence="2" key="1">
    <citation type="submission" date="2019-06" db="EMBL/GenBank/DDBJ databases">
        <title>Alistipes onderdonkii subsp. vulgaris subsp. nov., Alistipes dispar sp. nov. and Alistipes communis sp. nov., isolated from human faeces, and creation of Alistipes onderdonkii subsp. onderdonkii subsp. nov.</title>
        <authorList>
            <person name="Sakamoto M."/>
            <person name="Ikeyama N."/>
            <person name="Ogata Y."/>
            <person name="Suda W."/>
            <person name="Iino T."/>
            <person name="Hattori M."/>
            <person name="Ohkuma M."/>
        </authorList>
    </citation>
    <scope>NUCLEOTIDE SEQUENCE [LARGE SCALE GENOMIC DNA]</scope>
    <source>
        <strain evidence="2">5CBH24</strain>
    </source>
</reference>
<accession>A0A4Y1WQ60</accession>
<dbReference type="AlphaFoldDB" id="A0A4Y1WQ60"/>
<dbReference type="RefSeq" id="WP_141412119.1">
    <property type="nucleotide sequence ID" value="NZ_AP019735.1"/>
</dbReference>
<dbReference type="Gene3D" id="2.160.10.10">
    <property type="entry name" value="Hexapeptide repeat proteins"/>
    <property type="match status" value="1"/>
</dbReference>
<proteinExistence type="predicted"/>
<keyword evidence="2" id="KW-1185">Reference proteome</keyword>
<dbReference type="EMBL" id="AP019735">
    <property type="protein sequence ID" value="BBL03213.1"/>
    <property type="molecule type" value="Genomic_DNA"/>
</dbReference>
<dbReference type="Proteomes" id="UP000318946">
    <property type="component" value="Chromosome"/>
</dbReference>
<evidence type="ECO:0000313" key="2">
    <source>
        <dbReference type="Proteomes" id="UP000318946"/>
    </source>
</evidence>
<dbReference type="SUPFAM" id="SSF51161">
    <property type="entry name" value="Trimeric LpxA-like enzymes"/>
    <property type="match status" value="1"/>
</dbReference>
<evidence type="ECO:0008006" key="3">
    <source>
        <dbReference type="Google" id="ProtNLM"/>
    </source>
</evidence>
<dbReference type="OrthoDB" id="9812571at2"/>
<gene>
    <name evidence="1" type="ORF">A5CBH24_05260</name>
</gene>
<dbReference type="InterPro" id="IPR011004">
    <property type="entry name" value="Trimer_LpxA-like_sf"/>
</dbReference>
<sequence>MRLVILLLYYGFLRFLPATDNAYWIFSLFRKTRSWVGHFLFDQCGKQINIEHGANFGTGRGISIGDRSGIGIRAKIRGPLHIGSDVMMGPDVIILTSTHEISRTDIPMREQGGVQEKKIEQ</sequence>
<evidence type="ECO:0000313" key="1">
    <source>
        <dbReference type="EMBL" id="BBL03213.1"/>
    </source>
</evidence>
<dbReference type="KEGG" id="acou:A5CBH24_05260"/>